<protein>
    <submittedName>
        <fullName evidence="2">Uncharacterized protein LOC104589882</fullName>
    </submittedName>
</protein>
<dbReference type="AlphaFoldDB" id="A0A1U7Z3D0"/>
<dbReference type="Proteomes" id="UP000189703">
    <property type="component" value="Unplaced"/>
</dbReference>
<gene>
    <name evidence="2" type="primary">LOC104589882</name>
</gene>
<accession>A0A1U7Z3D0</accession>
<dbReference type="eggNOG" id="KOG0017">
    <property type="taxonomic scope" value="Eukaryota"/>
</dbReference>
<evidence type="ECO:0000313" key="1">
    <source>
        <dbReference type="Proteomes" id="UP000189703"/>
    </source>
</evidence>
<dbReference type="InterPro" id="IPR021109">
    <property type="entry name" value="Peptidase_aspartic_dom_sf"/>
</dbReference>
<dbReference type="KEGG" id="nnu:104589882"/>
<dbReference type="OMA" id="TITFQAH"/>
<dbReference type="PANTHER" id="PTHR33067">
    <property type="entry name" value="RNA-DIRECTED DNA POLYMERASE-RELATED"/>
    <property type="match status" value="1"/>
</dbReference>
<reference evidence="2" key="1">
    <citation type="submission" date="2025-08" db="UniProtKB">
        <authorList>
            <consortium name="RefSeq"/>
        </authorList>
    </citation>
    <scope>IDENTIFICATION</scope>
</reference>
<dbReference type="Gene3D" id="2.40.70.10">
    <property type="entry name" value="Acid Proteases"/>
    <property type="match status" value="1"/>
</dbReference>
<dbReference type="SUPFAM" id="SSF50630">
    <property type="entry name" value="Acid proteases"/>
    <property type="match status" value="1"/>
</dbReference>
<dbReference type="PANTHER" id="PTHR33067:SF9">
    <property type="entry name" value="RNA-DIRECTED DNA POLYMERASE"/>
    <property type="match status" value="1"/>
</dbReference>
<dbReference type="GeneID" id="104589882"/>
<keyword evidence="1" id="KW-1185">Reference proteome</keyword>
<dbReference type="RefSeq" id="XP_010246634.1">
    <property type="nucleotide sequence ID" value="XM_010248332.1"/>
</dbReference>
<evidence type="ECO:0000313" key="2">
    <source>
        <dbReference type="RefSeq" id="XP_010246634.1"/>
    </source>
</evidence>
<sequence>MEKKGSSSTLNLKSYKLPLPFPKRFLKANLDKQFAKFLEVFQKLHINIPLLDAISLIPSYANFFKEIISNNRKLEEFEMVKLNEECSAILQNKLPPKLKDPRNFSIPCTIGEINFDKALCDLGASINLMSFSVFKKLGLKEPTPTTISLQLADRSIKFPRGVVEDVLVKVDKFIFPIDFAVLDMEEDYDIPLILGRPFLSTRRALIDVQQGKLSLRINDDEVIFNVFKAMKHSNDEKEVLMIDCIDDLVERKFHAFRLDDPIENCIANSFNVND</sequence>
<dbReference type="Pfam" id="PF13650">
    <property type="entry name" value="Asp_protease_2"/>
    <property type="match status" value="1"/>
</dbReference>
<dbReference type="CDD" id="cd00303">
    <property type="entry name" value="retropepsin_like"/>
    <property type="match status" value="1"/>
</dbReference>
<organism evidence="1 2">
    <name type="scientific">Nelumbo nucifera</name>
    <name type="common">Sacred lotus</name>
    <dbReference type="NCBI Taxonomy" id="4432"/>
    <lineage>
        <taxon>Eukaryota</taxon>
        <taxon>Viridiplantae</taxon>
        <taxon>Streptophyta</taxon>
        <taxon>Embryophyta</taxon>
        <taxon>Tracheophyta</taxon>
        <taxon>Spermatophyta</taxon>
        <taxon>Magnoliopsida</taxon>
        <taxon>Proteales</taxon>
        <taxon>Nelumbonaceae</taxon>
        <taxon>Nelumbo</taxon>
    </lineage>
</organism>
<dbReference type="OrthoDB" id="778454at2759"/>
<proteinExistence type="predicted"/>
<name>A0A1U7Z3D0_NELNU</name>
<dbReference type="InParanoid" id="A0A1U7Z3D0"/>